<dbReference type="SUPFAM" id="SSF50494">
    <property type="entry name" value="Trypsin-like serine proteases"/>
    <property type="match status" value="1"/>
</dbReference>
<name>A0AAV2SBY1_MEGNR</name>
<dbReference type="InterPro" id="IPR001254">
    <property type="entry name" value="Trypsin_dom"/>
</dbReference>
<dbReference type="Pfam" id="PF00089">
    <property type="entry name" value="Trypsin"/>
    <property type="match status" value="1"/>
</dbReference>
<feature type="signal peptide" evidence="2">
    <location>
        <begin position="1"/>
        <end position="25"/>
    </location>
</feature>
<evidence type="ECO:0000256" key="2">
    <source>
        <dbReference type="SAM" id="SignalP"/>
    </source>
</evidence>
<dbReference type="InterPro" id="IPR009003">
    <property type="entry name" value="Peptidase_S1_PA"/>
</dbReference>
<dbReference type="InterPro" id="IPR001314">
    <property type="entry name" value="Peptidase_S1A"/>
</dbReference>
<keyword evidence="1" id="KW-1015">Disulfide bond</keyword>
<dbReference type="Proteomes" id="UP001497623">
    <property type="component" value="Unassembled WGS sequence"/>
</dbReference>
<evidence type="ECO:0000313" key="5">
    <source>
        <dbReference type="Proteomes" id="UP001497623"/>
    </source>
</evidence>
<organism evidence="4 5">
    <name type="scientific">Meganyctiphanes norvegica</name>
    <name type="common">Northern krill</name>
    <name type="synonym">Thysanopoda norvegica</name>
    <dbReference type="NCBI Taxonomy" id="48144"/>
    <lineage>
        <taxon>Eukaryota</taxon>
        <taxon>Metazoa</taxon>
        <taxon>Ecdysozoa</taxon>
        <taxon>Arthropoda</taxon>
        <taxon>Crustacea</taxon>
        <taxon>Multicrustacea</taxon>
        <taxon>Malacostraca</taxon>
        <taxon>Eumalacostraca</taxon>
        <taxon>Eucarida</taxon>
        <taxon>Euphausiacea</taxon>
        <taxon>Euphausiidae</taxon>
        <taxon>Meganyctiphanes</taxon>
    </lineage>
</organism>
<evidence type="ECO:0000259" key="3">
    <source>
        <dbReference type="PROSITE" id="PS50240"/>
    </source>
</evidence>
<feature type="chain" id="PRO_5043842126" description="Peptidase S1 domain-containing protein" evidence="2">
    <location>
        <begin position="26"/>
        <end position="267"/>
    </location>
</feature>
<dbReference type="PANTHER" id="PTHR24252">
    <property type="entry name" value="ACROSIN-RELATED"/>
    <property type="match status" value="1"/>
</dbReference>
<feature type="non-terminal residue" evidence="4">
    <location>
        <position position="267"/>
    </location>
</feature>
<keyword evidence="2" id="KW-0732">Signal</keyword>
<dbReference type="SMART" id="SM00020">
    <property type="entry name" value="Tryp_SPc"/>
    <property type="match status" value="1"/>
</dbReference>
<dbReference type="FunFam" id="2.40.10.10:FF:000068">
    <property type="entry name" value="transmembrane protease serine 2"/>
    <property type="match status" value="1"/>
</dbReference>
<keyword evidence="5" id="KW-1185">Reference proteome</keyword>
<feature type="domain" description="Peptidase S1" evidence="3">
    <location>
        <begin position="49"/>
        <end position="267"/>
    </location>
</feature>
<dbReference type="PANTHER" id="PTHR24252:SF7">
    <property type="entry name" value="HYALIN"/>
    <property type="match status" value="1"/>
</dbReference>
<comment type="caution">
    <text evidence="4">The sequence shown here is derived from an EMBL/GenBank/DDBJ whole genome shotgun (WGS) entry which is preliminary data.</text>
</comment>
<dbReference type="PROSITE" id="PS50240">
    <property type="entry name" value="TRYPSIN_DOM"/>
    <property type="match status" value="1"/>
</dbReference>
<evidence type="ECO:0000313" key="4">
    <source>
        <dbReference type="EMBL" id="CAL4173490.1"/>
    </source>
</evidence>
<dbReference type="Gene3D" id="2.40.10.10">
    <property type="entry name" value="Trypsin-like serine proteases"/>
    <property type="match status" value="2"/>
</dbReference>
<proteinExistence type="predicted"/>
<gene>
    <name evidence="4" type="ORF">MNOR_LOCUS34393</name>
</gene>
<dbReference type="AlphaFoldDB" id="A0AAV2SBY1"/>
<dbReference type="PROSITE" id="PS00134">
    <property type="entry name" value="TRYPSIN_HIS"/>
    <property type="match status" value="1"/>
</dbReference>
<dbReference type="GO" id="GO:0006508">
    <property type="term" value="P:proteolysis"/>
    <property type="evidence" value="ECO:0007669"/>
    <property type="project" value="InterPro"/>
</dbReference>
<dbReference type="InterPro" id="IPR043504">
    <property type="entry name" value="Peptidase_S1_PA_chymotrypsin"/>
</dbReference>
<dbReference type="EMBL" id="CAXKWB010052867">
    <property type="protein sequence ID" value="CAL4173490.1"/>
    <property type="molecule type" value="Genomic_DNA"/>
</dbReference>
<dbReference type="GO" id="GO:0004252">
    <property type="term" value="F:serine-type endopeptidase activity"/>
    <property type="evidence" value="ECO:0007669"/>
    <property type="project" value="InterPro"/>
</dbReference>
<dbReference type="PRINTS" id="PR00722">
    <property type="entry name" value="CHYMOTRYPSIN"/>
</dbReference>
<protein>
    <recommendedName>
        <fullName evidence="3">Peptidase S1 domain-containing protein</fullName>
    </recommendedName>
</protein>
<evidence type="ECO:0000256" key="1">
    <source>
        <dbReference type="ARBA" id="ARBA00023157"/>
    </source>
</evidence>
<reference evidence="4 5" key="1">
    <citation type="submission" date="2024-05" db="EMBL/GenBank/DDBJ databases">
        <authorList>
            <person name="Wallberg A."/>
        </authorList>
    </citation>
    <scope>NUCLEOTIDE SEQUENCE [LARGE SCALE GENOMIC DNA]</scope>
</reference>
<accession>A0AAV2SBY1</accession>
<sequence length="267" mass="28556">MTLGRHNYFVWSILLVLGLSSTCNAVPNSNGRRAPLALQKNVVSKVSKIVGGYPASVGELPWQVALYGEYVCGGTLLSSDVVLTAAHCVIAGGQLITGFKVGYGGLSLLNLPFETDHKQVIPHPHYNEYTMDNDIALVILASPVKQFTNLVLPANLPYNSSEEYEGEEVTASGWGTLYSDSDSLNSKTSRTIEDGCEAECVACVRDRDISCSDTFKYPLKRDACGDSGGPLVKIIGDYSVIVGVTSWGNGCAAQGYPGVYTRVTESV</sequence>
<dbReference type="InterPro" id="IPR018114">
    <property type="entry name" value="TRYPSIN_HIS"/>
</dbReference>
<dbReference type="CDD" id="cd00190">
    <property type="entry name" value="Tryp_SPc"/>
    <property type="match status" value="1"/>
</dbReference>